<dbReference type="EMBL" id="JAEDAK010000018">
    <property type="protein sequence ID" value="MBH9579134.1"/>
    <property type="molecule type" value="Genomic_DNA"/>
</dbReference>
<dbReference type="RefSeq" id="WP_198112902.1">
    <property type="nucleotide sequence ID" value="NZ_JAEDAK010000018.1"/>
</dbReference>
<keyword evidence="2" id="KW-0378">Hydrolase</keyword>
<dbReference type="GO" id="GO:0004407">
    <property type="term" value="F:histone deacetylase activity"/>
    <property type="evidence" value="ECO:0007669"/>
    <property type="project" value="InterPro"/>
</dbReference>
<dbReference type="PANTHER" id="PTHR10625:SF19">
    <property type="entry name" value="HISTONE DEACETYLASE 12"/>
    <property type="match status" value="1"/>
</dbReference>
<dbReference type="Proteomes" id="UP000613266">
    <property type="component" value="Unassembled WGS sequence"/>
</dbReference>
<dbReference type="PRINTS" id="PR01270">
    <property type="entry name" value="HDASUPER"/>
</dbReference>
<proteinExistence type="inferred from homology"/>
<dbReference type="Gene3D" id="3.40.800.20">
    <property type="entry name" value="Histone deacetylase domain"/>
    <property type="match status" value="1"/>
</dbReference>
<sequence>MQAFHFDAQPLSLPPGHRFPQHKYGALRERLAARVPGLRLQPAPKAALPAVRAVHTHAYVDKVLQGGLSAAEQREIGFPWHPGMPVRALHSVGATLAATRAALAEGLAMNLGGGTHHASAAQGGGYCVFNDVAVAARWAQRQRGVTQVLVIDLDVHQGNGTAALFAGDPTVFTLSLHGAKNFPFRKVAGDLDVDLPDHCGDAAYLQALDAALSEVERRLPRPPELVFYLAGADPHEGDRLGRLGLSTAGMAARDERVFAWLRRHRAATVLLMAGGYPTELEQLLDVQQATVEQALALWAEWNNPAPSLNPTPDDAFGAAAGG</sequence>
<evidence type="ECO:0000313" key="4">
    <source>
        <dbReference type="EMBL" id="MBH9579134.1"/>
    </source>
</evidence>
<reference evidence="4" key="1">
    <citation type="submission" date="2020-12" db="EMBL/GenBank/DDBJ databases">
        <title>The genome sequence of Inhella sp. 1Y17.</title>
        <authorList>
            <person name="Liu Y."/>
        </authorList>
    </citation>
    <scope>NUCLEOTIDE SEQUENCE</scope>
    <source>
        <strain evidence="4">1Y17</strain>
    </source>
</reference>
<dbReference type="Pfam" id="PF00850">
    <property type="entry name" value="Hist_deacetyl"/>
    <property type="match status" value="1"/>
</dbReference>
<dbReference type="GO" id="GO:0016787">
    <property type="term" value="F:hydrolase activity"/>
    <property type="evidence" value="ECO:0007669"/>
    <property type="project" value="UniProtKB-KW"/>
</dbReference>
<accession>A0A931J7U5</accession>
<dbReference type="PANTHER" id="PTHR10625">
    <property type="entry name" value="HISTONE DEACETYLASE HDAC1-RELATED"/>
    <property type="match status" value="1"/>
</dbReference>
<dbReference type="InterPro" id="IPR037138">
    <property type="entry name" value="His_deacetylse_dom_sf"/>
</dbReference>
<organism evidence="4 5">
    <name type="scientific">Inhella proteolytica</name>
    <dbReference type="NCBI Taxonomy" id="2795029"/>
    <lineage>
        <taxon>Bacteria</taxon>
        <taxon>Pseudomonadati</taxon>
        <taxon>Pseudomonadota</taxon>
        <taxon>Betaproteobacteria</taxon>
        <taxon>Burkholderiales</taxon>
        <taxon>Sphaerotilaceae</taxon>
        <taxon>Inhella</taxon>
    </lineage>
</organism>
<evidence type="ECO:0000259" key="3">
    <source>
        <dbReference type="Pfam" id="PF00850"/>
    </source>
</evidence>
<comment type="similarity">
    <text evidence="1">Belongs to the histone deacetylase family.</text>
</comment>
<dbReference type="AlphaFoldDB" id="A0A931J7U5"/>
<gene>
    <name evidence="4" type="ORF">I7X39_19755</name>
</gene>
<dbReference type="InterPro" id="IPR000286">
    <property type="entry name" value="HDACs"/>
</dbReference>
<keyword evidence="5" id="KW-1185">Reference proteome</keyword>
<dbReference type="GO" id="GO:0040029">
    <property type="term" value="P:epigenetic regulation of gene expression"/>
    <property type="evidence" value="ECO:0007669"/>
    <property type="project" value="TreeGrafter"/>
</dbReference>
<dbReference type="InterPro" id="IPR044150">
    <property type="entry name" value="HDAC_classIV"/>
</dbReference>
<evidence type="ECO:0000313" key="5">
    <source>
        <dbReference type="Proteomes" id="UP000613266"/>
    </source>
</evidence>
<evidence type="ECO:0000256" key="1">
    <source>
        <dbReference type="ARBA" id="ARBA00005947"/>
    </source>
</evidence>
<dbReference type="SUPFAM" id="SSF52768">
    <property type="entry name" value="Arginase/deacetylase"/>
    <property type="match status" value="1"/>
</dbReference>
<feature type="domain" description="Histone deacetylase" evidence="3">
    <location>
        <begin position="19"/>
        <end position="278"/>
    </location>
</feature>
<protein>
    <submittedName>
        <fullName evidence="4">Histone deacetylase</fullName>
    </submittedName>
</protein>
<name>A0A931J7U5_9BURK</name>
<dbReference type="InterPro" id="IPR023696">
    <property type="entry name" value="Ureohydrolase_dom_sf"/>
</dbReference>
<evidence type="ECO:0000256" key="2">
    <source>
        <dbReference type="ARBA" id="ARBA00022801"/>
    </source>
</evidence>
<dbReference type="InterPro" id="IPR023801">
    <property type="entry name" value="His_deacetylse_dom"/>
</dbReference>
<comment type="caution">
    <text evidence="4">The sequence shown here is derived from an EMBL/GenBank/DDBJ whole genome shotgun (WGS) entry which is preliminary data.</text>
</comment>
<dbReference type="CDD" id="cd09993">
    <property type="entry name" value="HDAC_classIV"/>
    <property type="match status" value="1"/>
</dbReference>